<accession>A0ABT0QFA8</accession>
<organism evidence="3 4">
    <name type="scientific">Jejuia spongiicola</name>
    <dbReference type="NCBI Taxonomy" id="2942207"/>
    <lineage>
        <taxon>Bacteria</taxon>
        <taxon>Pseudomonadati</taxon>
        <taxon>Bacteroidota</taxon>
        <taxon>Flavobacteriia</taxon>
        <taxon>Flavobacteriales</taxon>
        <taxon>Flavobacteriaceae</taxon>
        <taxon>Jejuia</taxon>
    </lineage>
</organism>
<keyword evidence="2" id="KW-0732">Signal</keyword>
<sequence length="365" mass="42367">MQTITKYLVLAVLCLNVHLINAQDTITNANNQEKIKTLKALKDKIKTQEREYLKEEVEAINQQLDRNEITIEEANKLKKKVAKKRALNIENRIAIINNKILLLQRNSEVYNVNEEDDEDDSFVFRIGRGDEVNDEFIFIGTRKDDKHKKRKYDRRTTSDLVIAFGLNNAIIEGEKLDDSPYKFGGSRFFEIGWAWKTRVFKNTNFLRFKYGYSFQINGLKPNDNQYFVRQANQTMLEVFPENLKKSKLSITNLVFPMHFEFGPSKKIEKDTYFRYSTRNKFKIGIGGYAGFNIGTRQKLKYTVDGKRQKDKIKGGLNTTSLVYGVSSYIAVGSTALYVKYDLSPIFKDQIIEQNNISLGVRFDMD</sequence>
<proteinExistence type="predicted"/>
<reference evidence="3" key="1">
    <citation type="submission" date="2022-05" db="EMBL/GenBank/DDBJ databases">
        <authorList>
            <person name="Park J.-S."/>
        </authorList>
    </citation>
    <scope>NUCLEOTIDE SEQUENCE</scope>
    <source>
        <strain evidence="3">2012CJ34-3</strain>
    </source>
</reference>
<evidence type="ECO:0000313" key="3">
    <source>
        <dbReference type="EMBL" id="MCL6295677.1"/>
    </source>
</evidence>
<evidence type="ECO:0000256" key="2">
    <source>
        <dbReference type="SAM" id="SignalP"/>
    </source>
</evidence>
<evidence type="ECO:0000256" key="1">
    <source>
        <dbReference type="SAM" id="Coils"/>
    </source>
</evidence>
<dbReference type="Proteomes" id="UP001165381">
    <property type="component" value="Unassembled WGS sequence"/>
</dbReference>
<keyword evidence="1" id="KW-0175">Coiled coil</keyword>
<name>A0ABT0QFA8_9FLAO</name>
<keyword evidence="4" id="KW-1185">Reference proteome</keyword>
<evidence type="ECO:0008006" key="5">
    <source>
        <dbReference type="Google" id="ProtNLM"/>
    </source>
</evidence>
<feature type="chain" id="PRO_5046702827" description="PorT family protein" evidence="2">
    <location>
        <begin position="23"/>
        <end position="365"/>
    </location>
</feature>
<evidence type="ECO:0000313" key="4">
    <source>
        <dbReference type="Proteomes" id="UP001165381"/>
    </source>
</evidence>
<comment type="caution">
    <text evidence="3">The sequence shown here is derived from an EMBL/GenBank/DDBJ whole genome shotgun (WGS) entry which is preliminary data.</text>
</comment>
<dbReference type="RefSeq" id="WP_249973259.1">
    <property type="nucleotide sequence ID" value="NZ_JAMFLZ010000004.1"/>
</dbReference>
<gene>
    <name evidence="3" type="ORF">M3P09_11770</name>
</gene>
<dbReference type="EMBL" id="JAMFLZ010000004">
    <property type="protein sequence ID" value="MCL6295677.1"/>
    <property type="molecule type" value="Genomic_DNA"/>
</dbReference>
<protein>
    <recommendedName>
        <fullName evidence="5">PorT family protein</fullName>
    </recommendedName>
</protein>
<feature type="coiled-coil region" evidence="1">
    <location>
        <begin position="28"/>
        <end position="80"/>
    </location>
</feature>
<feature type="signal peptide" evidence="2">
    <location>
        <begin position="1"/>
        <end position="22"/>
    </location>
</feature>